<organism evidence="1 2">
    <name type="scientific">Folsomia candida</name>
    <name type="common">Springtail</name>
    <dbReference type="NCBI Taxonomy" id="158441"/>
    <lineage>
        <taxon>Eukaryota</taxon>
        <taxon>Metazoa</taxon>
        <taxon>Ecdysozoa</taxon>
        <taxon>Arthropoda</taxon>
        <taxon>Hexapoda</taxon>
        <taxon>Collembola</taxon>
        <taxon>Entomobryomorpha</taxon>
        <taxon>Isotomoidea</taxon>
        <taxon>Isotomidae</taxon>
        <taxon>Proisotominae</taxon>
        <taxon>Folsomia</taxon>
    </lineage>
</organism>
<keyword evidence="2" id="KW-1185">Reference proteome</keyword>
<gene>
    <name evidence="1" type="ORF">Fcan01_26786</name>
</gene>
<dbReference type="InterPro" id="IPR012338">
    <property type="entry name" value="Beta-lactam/transpept-like"/>
</dbReference>
<evidence type="ECO:0000313" key="2">
    <source>
        <dbReference type="Proteomes" id="UP000198287"/>
    </source>
</evidence>
<protein>
    <submittedName>
        <fullName evidence="1">Uncharacterized protein</fullName>
    </submittedName>
</protein>
<accession>A0A226D1C1</accession>
<name>A0A226D1C1_FOLCA</name>
<dbReference type="AlphaFoldDB" id="A0A226D1C1"/>
<proteinExistence type="predicted"/>
<dbReference type="Proteomes" id="UP000198287">
    <property type="component" value="Unassembled WGS sequence"/>
</dbReference>
<dbReference type="SUPFAM" id="SSF56601">
    <property type="entry name" value="beta-lactamase/transpeptidase-like"/>
    <property type="match status" value="1"/>
</dbReference>
<dbReference type="Gene3D" id="3.40.710.10">
    <property type="entry name" value="DD-peptidase/beta-lactamase superfamily"/>
    <property type="match status" value="1"/>
</dbReference>
<reference evidence="1 2" key="1">
    <citation type="submission" date="2015-12" db="EMBL/GenBank/DDBJ databases">
        <title>The genome of Folsomia candida.</title>
        <authorList>
            <person name="Faddeeva A."/>
            <person name="Derks M.F."/>
            <person name="Anvar Y."/>
            <person name="Smit S."/>
            <person name="Van Straalen N."/>
            <person name="Roelofs D."/>
        </authorList>
    </citation>
    <scope>NUCLEOTIDE SEQUENCE [LARGE SCALE GENOMIC DNA]</scope>
    <source>
        <strain evidence="1 2">VU population</strain>
        <tissue evidence="1">Whole body</tissue>
    </source>
</reference>
<comment type="caution">
    <text evidence="1">The sequence shown here is derived from an EMBL/GenBank/DDBJ whole genome shotgun (WGS) entry which is preliminary data.</text>
</comment>
<evidence type="ECO:0000313" key="1">
    <source>
        <dbReference type="EMBL" id="OXA38441.1"/>
    </source>
</evidence>
<sequence>MERKIYEKIEISRQCFSSNGPFNGMISVTYRSESATFRDLLSHRVCLLDEDLGILVDPFGTEENFLFRQRYAPETGQFRTGFCYNGAMVTPASSIIGHLANSSFERMLTKLFTDVGMNDTTIVRKTDDHVNMRNRSAPYYQKEGLLCRLNPELLK</sequence>
<dbReference type="EMBL" id="LNIX01000046">
    <property type="protein sequence ID" value="OXA38441.1"/>
    <property type="molecule type" value="Genomic_DNA"/>
</dbReference>